<evidence type="ECO:0000313" key="9">
    <source>
        <dbReference type="EMBL" id="MBN2963595.1"/>
    </source>
</evidence>
<dbReference type="Proteomes" id="UP000703590">
    <property type="component" value="Unassembled WGS sequence"/>
</dbReference>
<dbReference type="PANTHER" id="PTHR43311">
    <property type="entry name" value="GLUTAMATE--TRNA LIGASE"/>
    <property type="match status" value="1"/>
</dbReference>
<proteinExistence type="inferred from homology"/>
<name>A0ABS2WPN1_9BACT</name>
<dbReference type="InterPro" id="IPR014729">
    <property type="entry name" value="Rossmann-like_a/b/a_fold"/>
</dbReference>
<gene>
    <name evidence="9" type="ORF">JWV37_02285</name>
</gene>
<evidence type="ECO:0000256" key="1">
    <source>
        <dbReference type="ARBA" id="ARBA00022598"/>
    </source>
</evidence>
<dbReference type="InterPro" id="IPR020058">
    <property type="entry name" value="Glu/Gln-tRNA-synth_Ib_cat-dom"/>
</dbReference>
<dbReference type="InterPro" id="IPR049940">
    <property type="entry name" value="GluQ/Sye"/>
</dbReference>
<protein>
    <recommendedName>
        <fullName evidence="8">Glutamyl/glutaminyl-tRNA synthetase class Ib catalytic domain-containing protein</fullName>
    </recommendedName>
</protein>
<comment type="similarity">
    <text evidence="7">Belongs to the class-I aminoacyl-tRNA synthetase family.</text>
</comment>
<evidence type="ECO:0000256" key="3">
    <source>
        <dbReference type="ARBA" id="ARBA00022741"/>
    </source>
</evidence>
<dbReference type="PANTHER" id="PTHR43311:SF1">
    <property type="entry name" value="GLUTAMYL-Q TRNA(ASP) SYNTHETASE"/>
    <property type="match status" value="1"/>
</dbReference>
<organism evidence="9 10">
    <name type="scientific">Sulfurospirillum tamanense</name>
    <dbReference type="NCBI Taxonomy" id="2813362"/>
    <lineage>
        <taxon>Bacteria</taxon>
        <taxon>Pseudomonadati</taxon>
        <taxon>Campylobacterota</taxon>
        <taxon>Epsilonproteobacteria</taxon>
        <taxon>Campylobacterales</taxon>
        <taxon>Sulfurospirillaceae</taxon>
        <taxon>Sulfurospirillum</taxon>
    </lineage>
</organism>
<keyword evidence="3 7" id="KW-0547">Nucleotide-binding</keyword>
<dbReference type="InterPro" id="IPR000924">
    <property type="entry name" value="Glu/Gln-tRNA-synth"/>
</dbReference>
<evidence type="ECO:0000256" key="5">
    <source>
        <dbReference type="ARBA" id="ARBA00022840"/>
    </source>
</evidence>
<evidence type="ECO:0000313" key="10">
    <source>
        <dbReference type="Proteomes" id="UP000703590"/>
    </source>
</evidence>
<keyword evidence="6 7" id="KW-0030">Aminoacyl-tRNA synthetase</keyword>
<keyword evidence="5 7" id="KW-0067">ATP-binding</keyword>
<keyword evidence="7" id="KW-0648">Protein biosynthesis</keyword>
<reference evidence="9" key="2">
    <citation type="submission" date="2021-02" db="EMBL/GenBank/DDBJ databases">
        <authorList>
            <person name="Merkel A.Y."/>
        </authorList>
    </citation>
    <scope>NUCLEOTIDE SEQUENCE</scope>
    <source>
        <strain evidence="9">T05b</strain>
    </source>
</reference>
<evidence type="ECO:0000256" key="7">
    <source>
        <dbReference type="RuleBase" id="RU363037"/>
    </source>
</evidence>
<sequence length="287" mass="32472">MIISRFAPTPSGFLHHGNALNFILTWTLVRVAEGKIHLRIDDLDTDRTKTLYVEHIFRVLEWLGLDWDEGPFSVAEFEAAFALKHRLAYYEEAKQTLLKHPLAYACECSRKEIMAQSSKGIYLFICKEKNLPLHVNTTALRVHVNPTVCEEAPRVAKEMGDFIVWRKEGLPAYQLASLMDDWRMGTTLIVRGEDLHLSTLAQRYLAHLMRAPSFLEAKVLHHPLLLDEAGEKLSKSARSSPVEFASSPAPLYRHASMLLGVFPCENAIDLCGALLQKEESPLSAFFL</sequence>
<dbReference type="RefSeq" id="WP_205458034.1">
    <property type="nucleotide sequence ID" value="NZ_JAFHKK010000003.1"/>
</dbReference>
<dbReference type="PRINTS" id="PR00987">
    <property type="entry name" value="TRNASYNTHGLU"/>
</dbReference>
<comment type="caution">
    <text evidence="9">The sequence shown here is derived from an EMBL/GenBank/DDBJ whole genome shotgun (WGS) entry which is preliminary data.</text>
</comment>
<evidence type="ECO:0000259" key="8">
    <source>
        <dbReference type="Pfam" id="PF00749"/>
    </source>
</evidence>
<evidence type="ECO:0000256" key="2">
    <source>
        <dbReference type="ARBA" id="ARBA00022723"/>
    </source>
</evidence>
<dbReference type="Pfam" id="PF00749">
    <property type="entry name" value="tRNA-synt_1c"/>
    <property type="match status" value="1"/>
</dbReference>
<dbReference type="EMBL" id="JAFHKK010000003">
    <property type="protein sequence ID" value="MBN2963595.1"/>
    <property type="molecule type" value="Genomic_DNA"/>
</dbReference>
<reference evidence="9" key="1">
    <citation type="submission" date="2021-02" db="EMBL/GenBank/DDBJ databases">
        <title>Sulfurospirillum tamanensis sp. nov.</title>
        <authorList>
            <person name="Frolova A."/>
            <person name="Merkel A."/>
            <person name="Slobodkin A."/>
        </authorList>
    </citation>
    <scope>NUCLEOTIDE SEQUENCE</scope>
    <source>
        <strain evidence="9">T05b</strain>
    </source>
</reference>
<keyword evidence="4" id="KW-0862">Zinc</keyword>
<dbReference type="Gene3D" id="3.40.50.620">
    <property type="entry name" value="HUPs"/>
    <property type="match status" value="1"/>
</dbReference>
<dbReference type="SUPFAM" id="SSF52374">
    <property type="entry name" value="Nucleotidylyl transferase"/>
    <property type="match status" value="1"/>
</dbReference>
<keyword evidence="1 7" id="KW-0436">Ligase</keyword>
<evidence type="ECO:0000256" key="6">
    <source>
        <dbReference type="ARBA" id="ARBA00023146"/>
    </source>
</evidence>
<keyword evidence="10" id="KW-1185">Reference proteome</keyword>
<feature type="domain" description="Glutamyl/glutaminyl-tRNA synthetase class Ib catalytic" evidence="8">
    <location>
        <begin position="2"/>
        <end position="236"/>
    </location>
</feature>
<keyword evidence="2" id="KW-0479">Metal-binding</keyword>
<accession>A0ABS2WPN1</accession>
<evidence type="ECO:0000256" key="4">
    <source>
        <dbReference type="ARBA" id="ARBA00022833"/>
    </source>
</evidence>